<dbReference type="AlphaFoldDB" id="A0AAD6TYD5"/>
<keyword evidence="3" id="KW-1185">Reference proteome</keyword>
<feature type="region of interest" description="Disordered" evidence="1">
    <location>
        <begin position="52"/>
        <end position="92"/>
    </location>
</feature>
<dbReference type="EMBL" id="JARJCN010000054">
    <property type="protein sequence ID" value="KAJ7080659.1"/>
    <property type="molecule type" value="Genomic_DNA"/>
</dbReference>
<accession>A0AAD6TYD5</accession>
<reference evidence="2" key="1">
    <citation type="submission" date="2023-03" db="EMBL/GenBank/DDBJ databases">
        <title>Massive genome expansion in bonnet fungi (Mycena s.s.) driven by repeated elements and novel gene families across ecological guilds.</title>
        <authorList>
            <consortium name="Lawrence Berkeley National Laboratory"/>
            <person name="Harder C.B."/>
            <person name="Miyauchi S."/>
            <person name="Viragh M."/>
            <person name="Kuo A."/>
            <person name="Thoen E."/>
            <person name="Andreopoulos B."/>
            <person name="Lu D."/>
            <person name="Skrede I."/>
            <person name="Drula E."/>
            <person name="Henrissat B."/>
            <person name="Morin E."/>
            <person name="Kohler A."/>
            <person name="Barry K."/>
            <person name="LaButti K."/>
            <person name="Morin E."/>
            <person name="Salamov A."/>
            <person name="Lipzen A."/>
            <person name="Mereny Z."/>
            <person name="Hegedus B."/>
            <person name="Baldrian P."/>
            <person name="Stursova M."/>
            <person name="Weitz H."/>
            <person name="Taylor A."/>
            <person name="Grigoriev I.V."/>
            <person name="Nagy L.G."/>
            <person name="Martin F."/>
            <person name="Kauserud H."/>
        </authorList>
    </citation>
    <scope>NUCLEOTIDE SEQUENCE</scope>
    <source>
        <strain evidence="2">CBHHK173m</strain>
    </source>
</reference>
<comment type="caution">
    <text evidence="2">The sequence shown here is derived from an EMBL/GenBank/DDBJ whole genome shotgun (WGS) entry which is preliminary data.</text>
</comment>
<evidence type="ECO:0000256" key="1">
    <source>
        <dbReference type="SAM" id="MobiDB-lite"/>
    </source>
</evidence>
<organism evidence="2 3">
    <name type="scientific">Mycena belliarum</name>
    <dbReference type="NCBI Taxonomy" id="1033014"/>
    <lineage>
        <taxon>Eukaryota</taxon>
        <taxon>Fungi</taxon>
        <taxon>Dikarya</taxon>
        <taxon>Basidiomycota</taxon>
        <taxon>Agaricomycotina</taxon>
        <taxon>Agaricomycetes</taxon>
        <taxon>Agaricomycetidae</taxon>
        <taxon>Agaricales</taxon>
        <taxon>Marasmiineae</taxon>
        <taxon>Mycenaceae</taxon>
        <taxon>Mycena</taxon>
    </lineage>
</organism>
<protein>
    <submittedName>
        <fullName evidence="2">Uncharacterized protein</fullName>
    </submittedName>
</protein>
<evidence type="ECO:0000313" key="3">
    <source>
        <dbReference type="Proteomes" id="UP001222325"/>
    </source>
</evidence>
<gene>
    <name evidence="2" type="ORF">B0H15DRAFT_953521</name>
</gene>
<dbReference type="Proteomes" id="UP001222325">
    <property type="component" value="Unassembled WGS sequence"/>
</dbReference>
<proteinExistence type="predicted"/>
<name>A0AAD6TYD5_9AGAR</name>
<sequence>MTSIVARPTSKTTVSDVELPRPLIVLLSDTDITAPTLPELLAHTDIQHPITNDTTLRHKSPIRRATSSPLTSDDEGSVPREHLSSAAGVSTMKIPRPASAQLKSLDKIINVGSDVLREMKSAAEMLAKEHLNLKEPLKKQAPPALKVVKESMHKQYPVLLNYEHSWALDHILTSTLKNAKAKLKQTRADEKLAKLSAAMSED</sequence>
<evidence type="ECO:0000313" key="2">
    <source>
        <dbReference type="EMBL" id="KAJ7080659.1"/>
    </source>
</evidence>